<dbReference type="Proteomes" id="UP000017081">
    <property type="component" value="Unassembled WGS sequence"/>
</dbReference>
<evidence type="ECO:0000313" key="1">
    <source>
        <dbReference type="EMBL" id="ERT66816.1"/>
    </source>
</evidence>
<name>U7V5M2_9FUSO</name>
<reference evidence="1 2" key="1">
    <citation type="submission" date="2013-08" db="EMBL/GenBank/DDBJ databases">
        <authorList>
            <person name="Weinstock G."/>
            <person name="Sodergren E."/>
            <person name="Wylie T."/>
            <person name="Fulton L."/>
            <person name="Fulton R."/>
            <person name="Fronick C."/>
            <person name="O'Laughlin M."/>
            <person name="Godfrey J."/>
            <person name="Miner T."/>
            <person name="Herter B."/>
            <person name="Appelbaum E."/>
            <person name="Cordes M."/>
            <person name="Lek S."/>
            <person name="Wollam A."/>
            <person name="Pepin K.H."/>
            <person name="Palsikar V.B."/>
            <person name="Mitreva M."/>
            <person name="Wilson R.K."/>
        </authorList>
    </citation>
    <scope>NUCLEOTIDE SEQUENCE [LARGE SCALE GENOMIC DNA]</scope>
    <source>
        <strain evidence="1 2">ATCC BAA-474</strain>
    </source>
</reference>
<protein>
    <recommendedName>
        <fullName evidence="3">DUF4402 domain-containing protein</fullName>
    </recommendedName>
</protein>
<dbReference type="HOGENOM" id="CLU_1746363_0_0_0"/>
<dbReference type="RefSeq" id="WP_023052065.1">
    <property type="nucleotide sequence ID" value="NZ_CP173065.2"/>
</dbReference>
<dbReference type="AlphaFoldDB" id="U7V5M2"/>
<dbReference type="EMBL" id="AXZF01000135">
    <property type="protein sequence ID" value="ERT66816.1"/>
    <property type="molecule type" value="Genomic_DNA"/>
</dbReference>
<comment type="caution">
    <text evidence="1">The sequence shown here is derived from an EMBL/GenBank/DDBJ whole genome shotgun (WGS) entry which is preliminary data.</text>
</comment>
<evidence type="ECO:0008006" key="3">
    <source>
        <dbReference type="Google" id="ProtNLM"/>
    </source>
</evidence>
<evidence type="ECO:0000313" key="2">
    <source>
        <dbReference type="Proteomes" id="UP000017081"/>
    </source>
</evidence>
<sequence length="149" mass="16348">MKKILSSLFISIGVLAVAQEEAIMEVKAQVIKPLKVEVTKNIDFGKVVAGSFSRVDGEFKVTGEPGEKYIAYIKELGENSGEGTIEMVNSTDSSIKFPVRAWTDLFNFIPTINSKTGYNYHTVGVDLAVPTTQTPGSYTSNLTMIVRYE</sequence>
<proteinExistence type="predicted"/>
<keyword evidence="2" id="KW-1185">Reference proteome</keyword>
<accession>U7V5M2</accession>
<organism evidence="1 2">
    <name type="scientific">Cetobacterium somerae ATCC BAA-474</name>
    <dbReference type="NCBI Taxonomy" id="1319815"/>
    <lineage>
        <taxon>Bacteria</taxon>
        <taxon>Fusobacteriati</taxon>
        <taxon>Fusobacteriota</taxon>
        <taxon>Fusobacteriia</taxon>
        <taxon>Fusobacteriales</taxon>
        <taxon>Fusobacteriaceae</taxon>
        <taxon>Cetobacterium</taxon>
    </lineage>
</organism>
<gene>
    <name evidence="1" type="ORF">HMPREF0202_02536</name>
</gene>